<feature type="region of interest" description="Disordered" evidence="1">
    <location>
        <begin position="38"/>
        <end position="125"/>
    </location>
</feature>
<name>A0AAN8JWK3_PATCE</name>
<sequence length="298" mass="32086">MDYSYFLVKDYKMTEMILDAKSDSSDGEVKKALDAVDKSIAGHDTTSIASDGSRKSQEIKSSVPPPPPPPGVPGAPPPPPPPALPDGVPQPPPPPPPPVPPSSLPLKITIVEEDLPLPPPPENPEISAVELNGYLPPPPLNGTDIDENGFCTPSPTQYESIDRLTGSIPSSGGSLSRRPEFIIPPPPSFPPPPVPDANARPVSYIQVNELSPETQDKLSNMMQHPVDNIMSPQSMADSVCSLPEPEAVYDMLEYAEKYYNNHVRDYGGTLMKSLKKRRQSSTVSLIFILPVHSDPIAV</sequence>
<dbReference type="AlphaFoldDB" id="A0AAN8JWK3"/>
<comment type="caution">
    <text evidence="2">The sequence shown here is derived from an EMBL/GenBank/DDBJ whole genome shotgun (WGS) entry which is preliminary data.</text>
</comment>
<reference evidence="2 3" key="1">
    <citation type="submission" date="2024-01" db="EMBL/GenBank/DDBJ databases">
        <title>The genome of the rayed Mediterranean limpet Patella caerulea (Linnaeus, 1758).</title>
        <authorList>
            <person name="Anh-Thu Weber A."/>
            <person name="Halstead-Nussloch G."/>
        </authorList>
    </citation>
    <scope>NUCLEOTIDE SEQUENCE [LARGE SCALE GENOMIC DNA]</scope>
    <source>
        <strain evidence="2">AATW-2023a</strain>
        <tissue evidence="2">Whole specimen</tissue>
    </source>
</reference>
<dbReference type="PRINTS" id="PR01217">
    <property type="entry name" value="PRICHEXTENSN"/>
</dbReference>
<evidence type="ECO:0000313" key="2">
    <source>
        <dbReference type="EMBL" id="KAK6183200.1"/>
    </source>
</evidence>
<proteinExistence type="predicted"/>
<gene>
    <name evidence="2" type="ORF">SNE40_010727</name>
</gene>
<keyword evidence="3" id="KW-1185">Reference proteome</keyword>
<organism evidence="2 3">
    <name type="scientific">Patella caerulea</name>
    <name type="common">Rayed Mediterranean limpet</name>
    <dbReference type="NCBI Taxonomy" id="87958"/>
    <lineage>
        <taxon>Eukaryota</taxon>
        <taxon>Metazoa</taxon>
        <taxon>Spiralia</taxon>
        <taxon>Lophotrochozoa</taxon>
        <taxon>Mollusca</taxon>
        <taxon>Gastropoda</taxon>
        <taxon>Patellogastropoda</taxon>
        <taxon>Patelloidea</taxon>
        <taxon>Patellidae</taxon>
        <taxon>Patella</taxon>
    </lineage>
</organism>
<feature type="compositionally biased region" description="Pro residues" evidence="1">
    <location>
        <begin position="63"/>
        <end position="103"/>
    </location>
</feature>
<accession>A0AAN8JWK3</accession>
<protein>
    <submittedName>
        <fullName evidence="2">Uncharacterized protein</fullName>
    </submittedName>
</protein>
<evidence type="ECO:0000313" key="3">
    <source>
        <dbReference type="Proteomes" id="UP001347796"/>
    </source>
</evidence>
<dbReference type="Proteomes" id="UP001347796">
    <property type="component" value="Unassembled WGS sequence"/>
</dbReference>
<dbReference type="EMBL" id="JAZGQO010000007">
    <property type="protein sequence ID" value="KAK6183200.1"/>
    <property type="molecule type" value="Genomic_DNA"/>
</dbReference>
<evidence type="ECO:0000256" key="1">
    <source>
        <dbReference type="SAM" id="MobiDB-lite"/>
    </source>
</evidence>